<dbReference type="EMBL" id="JRLW01000009">
    <property type="protein sequence ID" value="KGO89387.1"/>
    <property type="molecule type" value="Genomic_DNA"/>
</dbReference>
<feature type="binding site" evidence="6">
    <location>
        <position position="135"/>
    </location>
    <ligand>
        <name>acetyl-CoA</name>
        <dbReference type="ChEBI" id="CHEBI:57288"/>
    </ligand>
</feature>
<reference evidence="8 9" key="1">
    <citation type="submission" date="2013-09" db="EMBL/GenBank/DDBJ databases">
        <authorList>
            <person name="Zeng Z."/>
            <person name="Chen C."/>
        </authorList>
    </citation>
    <scope>NUCLEOTIDE SEQUENCE [LARGE SCALE GENOMIC DNA]</scope>
    <source>
        <strain evidence="8 9">GH29-5</strain>
    </source>
</reference>
<comment type="caution">
    <text evidence="8">The sequence shown here is derived from an EMBL/GenBank/DDBJ whole genome shotgun (WGS) entry which is preliminary data.</text>
</comment>
<dbReference type="Pfam" id="PF00132">
    <property type="entry name" value="Hexapep"/>
    <property type="match status" value="2"/>
</dbReference>
<evidence type="ECO:0000256" key="1">
    <source>
        <dbReference type="ARBA" id="ARBA00007274"/>
    </source>
</evidence>
<dbReference type="InterPro" id="IPR041561">
    <property type="entry name" value="PglD_N"/>
</dbReference>
<dbReference type="InterPro" id="IPR020019">
    <property type="entry name" value="AcTrfase_PglD-like"/>
</dbReference>
<proteinExistence type="inferred from homology"/>
<dbReference type="InterPro" id="IPR018357">
    <property type="entry name" value="Hexapep_transf_CS"/>
</dbReference>
<evidence type="ECO:0000256" key="3">
    <source>
        <dbReference type="ARBA" id="ARBA00022737"/>
    </source>
</evidence>
<keyword evidence="9" id="KW-1185">Reference proteome</keyword>
<dbReference type="Pfam" id="PF17836">
    <property type="entry name" value="PglD_N"/>
    <property type="match status" value="1"/>
</dbReference>
<evidence type="ECO:0000256" key="4">
    <source>
        <dbReference type="ARBA" id="ARBA00023315"/>
    </source>
</evidence>
<dbReference type="eggNOG" id="COG0110">
    <property type="taxonomic scope" value="Bacteria"/>
</dbReference>
<dbReference type="PANTHER" id="PTHR43300:SF7">
    <property type="entry name" value="UDP-N-ACETYLBACILLOSAMINE N-ACETYLTRANSFERASE"/>
    <property type="match status" value="1"/>
</dbReference>
<accession>A0A0A2M9N7</accession>
<feature type="active site" description="Proton acceptor" evidence="5">
    <location>
        <position position="126"/>
    </location>
</feature>
<feature type="domain" description="PglD N-terminal" evidence="7">
    <location>
        <begin position="2"/>
        <end position="74"/>
    </location>
</feature>
<dbReference type="InterPro" id="IPR050179">
    <property type="entry name" value="Trans_hexapeptide_repeat"/>
</dbReference>
<dbReference type="InterPro" id="IPR001451">
    <property type="entry name" value="Hexapep"/>
</dbReference>
<dbReference type="PROSITE" id="PS00101">
    <property type="entry name" value="HEXAPEP_TRANSFERASES"/>
    <property type="match status" value="1"/>
</dbReference>
<gene>
    <name evidence="8" type="ORF">Q764_08385</name>
</gene>
<comment type="similarity">
    <text evidence="1">Belongs to the transferase hexapeptide repeat family.</text>
</comment>
<dbReference type="PANTHER" id="PTHR43300">
    <property type="entry name" value="ACETYLTRANSFERASE"/>
    <property type="match status" value="1"/>
</dbReference>
<feature type="binding site" evidence="6">
    <location>
        <position position="62"/>
    </location>
    <ligand>
        <name>substrate</name>
    </ligand>
</feature>
<dbReference type="Gene3D" id="2.160.10.10">
    <property type="entry name" value="Hexapeptide repeat proteins"/>
    <property type="match status" value="1"/>
</dbReference>
<evidence type="ECO:0000313" key="9">
    <source>
        <dbReference type="Proteomes" id="UP000030121"/>
    </source>
</evidence>
<dbReference type="CDD" id="cd03360">
    <property type="entry name" value="LbH_AT_putative"/>
    <property type="match status" value="1"/>
</dbReference>
<dbReference type="GO" id="GO:0016746">
    <property type="term" value="F:acyltransferase activity"/>
    <property type="evidence" value="ECO:0007669"/>
    <property type="project" value="UniProtKB-KW"/>
</dbReference>
<sequence length="202" mass="20773">MYIFGASGQGKVIASILKVLKVAELKGFIDDNPPSDAVFGLPVVHASAMNAVENQSLIIGIGNNANRKKVAERLNAHYFSVVHPSAAVCESAVLGSGTVVMPNAVINADTTIGKHCIINSGAVVEHDCTVADYVHISPNAALAGNIEIGEGSHVGLGAVVLPGVKIGKWATIGAGTVVLKDVPDYAVVVGNPGRIIKYTNAE</sequence>
<dbReference type="OrthoDB" id="9794407at2"/>
<keyword evidence="4" id="KW-0012">Acyltransferase</keyword>
<dbReference type="STRING" id="1121899.GCA_000430025_00319"/>
<organism evidence="8 9">
    <name type="scientific">Flavobacterium suncheonense GH29-5 = DSM 17707</name>
    <dbReference type="NCBI Taxonomy" id="1121899"/>
    <lineage>
        <taxon>Bacteria</taxon>
        <taxon>Pseudomonadati</taxon>
        <taxon>Bacteroidota</taxon>
        <taxon>Flavobacteriia</taxon>
        <taxon>Flavobacteriales</taxon>
        <taxon>Flavobacteriaceae</taxon>
        <taxon>Flavobacterium</taxon>
    </lineage>
</organism>
<dbReference type="Gene3D" id="3.40.50.20">
    <property type="match status" value="1"/>
</dbReference>
<feature type="site" description="Increases basicity of active site His" evidence="5">
    <location>
        <position position="127"/>
    </location>
</feature>
<evidence type="ECO:0000256" key="6">
    <source>
        <dbReference type="PIRSR" id="PIRSR620019-2"/>
    </source>
</evidence>
<dbReference type="AlphaFoldDB" id="A0A0A2M9N7"/>
<evidence type="ECO:0000313" key="8">
    <source>
        <dbReference type="EMBL" id="KGO89387.1"/>
    </source>
</evidence>
<keyword evidence="3" id="KW-0677">Repeat</keyword>
<dbReference type="Proteomes" id="UP000030121">
    <property type="component" value="Unassembled WGS sequence"/>
</dbReference>
<dbReference type="InterPro" id="IPR011004">
    <property type="entry name" value="Trimer_LpxA-like_sf"/>
</dbReference>
<keyword evidence="2 8" id="KW-0808">Transferase</keyword>
<evidence type="ECO:0000259" key="7">
    <source>
        <dbReference type="Pfam" id="PF17836"/>
    </source>
</evidence>
<protein>
    <submittedName>
        <fullName evidence="8">Acetyltransferase</fullName>
    </submittedName>
</protein>
<evidence type="ECO:0000256" key="5">
    <source>
        <dbReference type="PIRSR" id="PIRSR620019-1"/>
    </source>
</evidence>
<dbReference type="NCBIfam" id="TIGR03570">
    <property type="entry name" value="NeuD_NnaD"/>
    <property type="match status" value="1"/>
</dbReference>
<name>A0A0A2M9N7_9FLAO</name>
<evidence type="ECO:0000256" key="2">
    <source>
        <dbReference type="ARBA" id="ARBA00022679"/>
    </source>
</evidence>
<dbReference type="SUPFAM" id="SSF51161">
    <property type="entry name" value="Trimeric LpxA-like enzymes"/>
    <property type="match status" value="1"/>
</dbReference>